<evidence type="ECO:0000313" key="2">
    <source>
        <dbReference type="Proteomes" id="UP000037755"/>
    </source>
</evidence>
<dbReference type="Proteomes" id="UP000037755">
    <property type="component" value="Unassembled WGS sequence"/>
</dbReference>
<protein>
    <submittedName>
        <fullName evidence="1">Uncharacterized protein</fullName>
    </submittedName>
</protein>
<dbReference type="OrthoDB" id="9429671at2"/>
<dbReference type="AlphaFoldDB" id="A0A0M9VIT4"/>
<evidence type="ECO:0000313" key="1">
    <source>
        <dbReference type="EMBL" id="KOS07010.1"/>
    </source>
</evidence>
<comment type="caution">
    <text evidence="1">The sequence shown here is derived from an EMBL/GenBank/DDBJ whole genome shotgun (WGS) entry which is preliminary data.</text>
</comment>
<sequence>MSFKLNLLKSHWLGGVKDAQDDLCSHGFVYAEIGGEVLCNDTDFEATTSAAALHLMRTLKQDYEPGMFAGQLLPCCGHFIIPADDLLRADVYGCPSGIDWHVTHLDGFVTLTSEKGAKATLIFEHYKDEILAFADSVEAFYKASLPRNIPTDDFDRNCYQAFWNEWRILREGF</sequence>
<dbReference type="PATRIC" id="fig|1202724.3.peg.2889"/>
<dbReference type="RefSeq" id="WP_054408641.1">
    <property type="nucleotide sequence ID" value="NZ_FOYA01000009.1"/>
</dbReference>
<accession>A0A0M9VIT4</accession>
<organism evidence="1 2">
    <name type="scientific">Flavobacterium akiainvivens</name>
    <dbReference type="NCBI Taxonomy" id="1202724"/>
    <lineage>
        <taxon>Bacteria</taxon>
        <taxon>Pseudomonadati</taxon>
        <taxon>Bacteroidota</taxon>
        <taxon>Flavobacteriia</taxon>
        <taxon>Flavobacteriales</taxon>
        <taxon>Flavobacteriaceae</taxon>
        <taxon>Flavobacterium</taxon>
    </lineage>
</organism>
<gene>
    <name evidence="1" type="ORF">AM493_13935</name>
</gene>
<keyword evidence="2" id="KW-1185">Reference proteome</keyword>
<proteinExistence type="predicted"/>
<name>A0A0M9VIT4_9FLAO</name>
<dbReference type="EMBL" id="LIYD01000005">
    <property type="protein sequence ID" value="KOS07010.1"/>
    <property type="molecule type" value="Genomic_DNA"/>
</dbReference>
<reference evidence="1 2" key="1">
    <citation type="submission" date="2015-08" db="EMBL/GenBank/DDBJ databases">
        <title>Whole genome sequence of Flavobacterium akiainvivens IK-1T, from decaying Wikstroemia oahuensis, an endemic Hawaiian shrub.</title>
        <authorList>
            <person name="Wan X."/>
            <person name="Hou S."/>
            <person name="Saito J."/>
            <person name="Donachie S."/>
        </authorList>
    </citation>
    <scope>NUCLEOTIDE SEQUENCE [LARGE SCALE GENOMIC DNA]</scope>
    <source>
        <strain evidence="1 2">IK-1</strain>
    </source>
</reference>